<dbReference type="Proteomes" id="UP000217785">
    <property type="component" value="Unassembled WGS sequence"/>
</dbReference>
<dbReference type="RefSeq" id="WP_096183640.1">
    <property type="nucleotide sequence ID" value="NZ_BDUF01000106.1"/>
</dbReference>
<keyword evidence="3" id="KW-1185">Reference proteome</keyword>
<dbReference type="Pfam" id="PF00581">
    <property type="entry name" value="Rhodanese"/>
    <property type="match status" value="1"/>
</dbReference>
<name>A0A292YS93_9BACL</name>
<feature type="domain" description="Rhodanese" evidence="1">
    <location>
        <begin position="53"/>
        <end position="138"/>
    </location>
</feature>
<organism evidence="2 3">
    <name type="scientific">Effusibacillus lacus</name>
    <dbReference type="NCBI Taxonomy" id="1348429"/>
    <lineage>
        <taxon>Bacteria</taxon>
        <taxon>Bacillati</taxon>
        <taxon>Bacillota</taxon>
        <taxon>Bacilli</taxon>
        <taxon>Bacillales</taxon>
        <taxon>Alicyclobacillaceae</taxon>
        <taxon>Effusibacillus</taxon>
    </lineage>
</organism>
<dbReference type="InterPro" id="IPR001763">
    <property type="entry name" value="Rhodanese-like_dom"/>
</dbReference>
<protein>
    <submittedName>
        <fullName evidence="2">Rhodanese-like domain-containing protein</fullName>
    </submittedName>
</protein>
<dbReference type="OrthoDB" id="9800872at2"/>
<dbReference type="EMBL" id="BDUF01000106">
    <property type="protein sequence ID" value="GAX91643.1"/>
    <property type="molecule type" value="Genomic_DNA"/>
</dbReference>
<dbReference type="SUPFAM" id="SSF52821">
    <property type="entry name" value="Rhodanese/Cell cycle control phosphatase"/>
    <property type="match status" value="1"/>
</dbReference>
<accession>A0A292YS93</accession>
<dbReference type="Gene3D" id="3.40.250.10">
    <property type="entry name" value="Rhodanese-like domain"/>
    <property type="match status" value="1"/>
</dbReference>
<dbReference type="GO" id="GO:0004792">
    <property type="term" value="F:thiosulfate-cyanide sulfurtransferase activity"/>
    <property type="evidence" value="ECO:0007669"/>
    <property type="project" value="InterPro"/>
</dbReference>
<dbReference type="CDD" id="cd00158">
    <property type="entry name" value="RHOD"/>
    <property type="match status" value="1"/>
</dbReference>
<evidence type="ECO:0000313" key="2">
    <source>
        <dbReference type="EMBL" id="GAX91643.1"/>
    </source>
</evidence>
<proteinExistence type="predicted"/>
<dbReference type="InterPro" id="IPR050229">
    <property type="entry name" value="GlpE_sulfurtransferase"/>
</dbReference>
<dbReference type="PANTHER" id="PTHR43031:SF1">
    <property type="entry name" value="PYRIDINE NUCLEOTIDE-DISULPHIDE OXIDOREDUCTASE"/>
    <property type="match status" value="1"/>
</dbReference>
<dbReference type="AlphaFoldDB" id="A0A292YS93"/>
<evidence type="ECO:0000259" key="1">
    <source>
        <dbReference type="PROSITE" id="PS50206"/>
    </source>
</evidence>
<dbReference type="PANTHER" id="PTHR43031">
    <property type="entry name" value="FAD-DEPENDENT OXIDOREDUCTASE"/>
    <property type="match status" value="1"/>
</dbReference>
<sequence>MKRWLIVLSLTLFLAAIAALLWNKLGDPREATGGTGKGYSLITSSQVTALLKDQKDLQIVDLREPSLFKKGHIPGAINIPFDDFKKRMNELSTSKTIIFVCHTGPMGDVTSQMMVEKGAKKVFNLEGGMGRWNGPLTQ</sequence>
<dbReference type="PROSITE" id="PS50206">
    <property type="entry name" value="RHODANESE_3"/>
    <property type="match status" value="1"/>
</dbReference>
<reference evidence="3" key="1">
    <citation type="submission" date="2017-07" db="EMBL/GenBank/DDBJ databases">
        <title>Draft genome sequence of Effusibacillus lacus strain skLN1.</title>
        <authorList>
            <person name="Watanabe M."/>
            <person name="Kojima H."/>
            <person name="Fukui M."/>
        </authorList>
    </citation>
    <scope>NUCLEOTIDE SEQUENCE [LARGE SCALE GENOMIC DNA]</scope>
    <source>
        <strain evidence="3">skLN1</strain>
    </source>
</reference>
<evidence type="ECO:0000313" key="3">
    <source>
        <dbReference type="Proteomes" id="UP000217785"/>
    </source>
</evidence>
<dbReference type="PROSITE" id="PS00380">
    <property type="entry name" value="RHODANESE_1"/>
    <property type="match status" value="1"/>
</dbReference>
<dbReference type="InterPro" id="IPR036873">
    <property type="entry name" value="Rhodanese-like_dom_sf"/>
</dbReference>
<comment type="caution">
    <text evidence="2">The sequence shown here is derived from an EMBL/GenBank/DDBJ whole genome shotgun (WGS) entry which is preliminary data.</text>
</comment>
<dbReference type="SMART" id="SM00450">
    <property type="entry name" value="RHOD"/>
    <property type="match status" value="1"/>
</dbReference>
<gene>
    <name evidence="2" type="ORF">EFBL_3333</name>
</gene>
<dbReference type="InterPro" id="IPR001307">
    <property type="entry name" value="Thiosulphate_STrfase_CS"/>
</dbReference>